<dbReference type="GO" id="GO:0016887">
    <property type="term" value="F:ATP hydrolysis activity"/>
    <property type="evidence" value="ECO:0007669"/>
    <property type="project" value="InterPro"/>
</dbReference>
<dbReference type="InterPro" id="IPR003439">
    <property type="entry name" value="ABC_transporter-like_ATP-bd"/>
</dbReference>
<protein>
    <submittedName>
        <fullName evidence="10">ABC transporter, ATP-binding protein</fullName>
        <ecNumber evidence="10">3.6.3.44</ecNumber>
    </submittedName>
</protein>
<feature type="transmembrane region" description="Helical" evidence="7">
    <location>
        <begin position="172"/>
        <end position="191"/>
    </location>
</feature>
<dbReference type="Pfam" id="PF00005">
    <property type="entry name" value="ABC_tran"/>
    <property type="match status" value="1"/>
</dbReference>
<evidence type="ECO:0000313" key="10">
    <source>
        <dbReference type="EMBL" id="EFM01557.1"/>
    </source>
</evidence>
<evidence type="ECO:0000256" key="2">
    <source>
        <dbReference type="ARBA" id="ARBA00022692"/>
    </source>
</evidence>
<dbReference type="PROSITE" id="PS00211">
    <property type="entry name" value="ABC_TRANSPORTER_1"/>
    <property type="match status" value="1"/>
</dbReference>
<feature type="transmembrane region" description="Helical" evidence="7">
    <location>
        <begin position="268"/>
        <end position="293"/>
    </location>
</feature>
<dbReference type="GO" id="GO:0005524">
    <property type="term" value="F:ATP binding"/>
    <property type="evidence" value="ECO:0007669"/>
    <property type="project" value="UniProtKB-KW"/>
</dbReference>
<organism evidence="10 11">
    <name type="scientific">Hoylesella marshii DSM 16973 = JCM 13450</name>
    <dbReference type="NCBI Taxonomy" id="862515"/>
    <lineage>
        <taxon>Bacteria</taxon>
        <taxon>Pseudomonadati</taxon>
        <taxon>Bacteroidota</taxon>
        <taxon>Bacteroidia</taxon>
        <taxon>Bacteroidales</taxon>
        <taxon>Prevotellaceae</taxon>
        <taxon>Hoylesella</taxon>
    </lineage>
</organism>
<dbReference type="FunFam" id="3.40.50.300:FF:000218">
    <property type="entry name" value="Multidrug ABC transporter ATP-binding protein"/>
    <property type="match status" value="1"/>
</dbReference>
<dbReference type="SUPFAM" id="SSF90123">
    <property type="entry name" value="ABC transporter transmembrane region"/>
    <property type="match status" value="1"/>
</dbReference>
<dbReference type="EC" id="3.6.3.44" evidence="10"/>
<evidence type="ECO:0000256" key="1">
    <source>
        <dbReference type="ARBA" id="ARBA00004651"/>
    </source>
</evidence>
<dbReference type="SMART" id="SM00382">
    <property type="entry name" value="AAA"/>
    <property type="match status" value="1"/>
</dbReference>
<dbReference type="HOGENOM" id="CLU_000604_84_9_10"/>
<dbReference type="InterPro" id="IPR027417">
    <property type="entry name" value="P-loop_NTPase"/>
</dbReference>
<dbReference type="InterPro" id="IPR011527">
    <property type="entry name" value="ABC1_TM_dom"/>
</dbReference>
<evidence type="ECO:0000313" key="11">
    <source>
        <dbReference type="Proteomes" id="UP000004394"/>
    </source>
</evidence>
<dbReference type="InterPro" id="IPR039421">
    <property type="entry name" value="Type_1_exporter"/>
</dbReference>
<dbReference type="GO" id="GO:0005886">
    <property type="term" value="C:plasma membrane"/>
    <property type="evidence" value="ECO:0007669"/>
    <property type="project" value="UniProtKB-SubCell"/>
</dbReference>
<feature type="transmembrane region" description="Helical" evidence="7">
    <location>
        <begin position="149"/>
        <end position="166"/>
    </location>
</feature>
<keyword evidence="11" id="KW-1185">Reference proteome</keyword>
<evidence type="ECO:0000256" key="3">
    <source>
        <dbReference type="ARBA" id="ARBA00022741"/>
    </source>
</evidence>
<dbReference type="GO" id="GO:0140359">
    <property type="term" value="F:ABC-type transporter activity"/>
    <property type="evidence" value="ECO:0007669"/>
    <property type="project" value="InterPro"/>
</dbReference>
<feature type="transmembrane region" description="Helical" evidence="7">
    <location>
        <begin position="68"/>
        <end position="87"/>
    </location>
</feature>
<dbReference type="InterPro" id="IPR003593">
    <property type="entry name" value="AAA+_ATPase"/>
</dbReference>
<name>E0NU24_9BACT</name>
<keyword evidence="4 10" id="KW-0067">ATP-binding</keyword>
<feature type="transmembrane region" description="Helical" evidence="7">
    <location>
        <begin position="31"/>
        <end position="53"/>
    </location>
</feature>
<gene>
    <name evidence="10" type="primary">lmrA</name>
    <name evidence="10" type="ORF">HMPREF0658_1677</name>
</gene>
<dbReference type="EMBL" id="AEEI01000050">
    <property type="protein sequence ID" value="EFM01557.1"/>
    <property type="molecule type" value="Genomic_DNA"/>
</dbReference>
<keyword evidence="3" id="KW-0547">Nucleotide-binding</keyword>
<keyword evidence="5 7" id="KW-1133">Transmembrane helix</keyword>
<keyword evidence="10" id="KW-0378">Hydrolase</keyword>
<dbReference type="STRING" id="862515.HMPREF0658_1677"/>
<dbReference type="PROSITE" id="PS50893">
    <property type="entry name" value="ABC_TRANSPORTER_2"/>
    <property type="match status" value="1"/>
</dbReference>
<evidence type="ECO:0000259" key="9">
    <source>
        <dbReference type="PROSITE" id="PS50929"/>
    </source>
</evidence>
<proteinExistence type="predicted"/>
<dbReference type="PANTHER" id="PTHR24221">
    <property type="entry name" value="ATP-BINDING CASSETTE SUB-FAMILY B"/>
    <property type="match status" value="1"/>
</dbReference>
<dbReference type="CDD" id="cd07346">
    <property type="entry name" value="ABC_6TM_exporters"/>
    <property type="match status" value="1"/>
</dbReference>
<dbReference type="Proteomes" id="UP000004394">
    <property type="component" value="Unassembled WGS sequence"/>
</dbReference>
<feature type="domain" description="ABC transporter" evidence="8">
    <location>
        <begin position="343"/>
        <end position="577"/>
    </location>
</feature>
<dbReference type="InterPro" id="IPR036640">
    <property type="entry name" value="ABC1_TM_sf"/>
</dbReference>
<dbReference type="Gene3D" id="3.40.50.300">
    <property type="entry name" value="P-loop containing nucleotide triphosphate hydrolases"/>
    <property type="match status" value="1"/>
</dbReference>
<dbReference type="PROSITE" id="PS50929">
    <property type="entry name" value="ABC_TM1F"/>
    <property type="match status" value="1"/>
</dbReference>
<sequence length="590" mass="65199">MEHRRHGMTLIKTLQHRYALSEKGARDLIKGCIACMLFNFILMFPVGLLYYLVGELLDTGNVNTQHRILYGIATVACLLLIVFTYYLQYNATYLTTYVESGVRRVSLAERLRRLPLSFFGKKDLSDLTSTIMADCATLETASSHWIPELIGGILSAAIVGLGLLFFDWRMALAALWVLPVSFLIILFSTKIQNLLGRKQMAAKMACADGIQECLETLRDLRACNAEQSYMKGLQEKIQKVERQAIVSEAGTAVFVGSVQLVLKFGIATVALAGSIFLINGTLSLIGFFMFLLVASRIYDPMMTALQNLTAIIMLNVQTDRMNTILEHPIQQGSDAFSHNGCDIAFNHVSFAYDTSETVLRDVSFIARQGEVTALIGPSGGGKTTVSRLAARFWDISEGTITVGGTDISTVDPETLMSLYAIVFQDVTLFNNTVMENIRIGRKDATDEEVLEAARMAHCDVFAERLPQGWNTLIGENGSELSGGERQRISIARALLKDAPIILLDEATASLDVENETMIQESLSHLIRNKTVLVIAHRMRTVAGADKIVVLKDGSVCQQGHPNDLLREDGLYRDMVNMQSKAGEWSMNTTH</sequence>
<comment type="caution">
    <text evidence="10">The sequence shown here is derived from an EMBL/GenBank/DDBJ whole genome shotgun (WGS) entry which is preliminary data.</text>
</comment>
<keyword evidence="2 7" id="KW-0812">Transmembrane</keyword>
<evidence type="ECO:0000259" key="8">
    <source>
        <dbReference type="PROSITE" id="PS50893"/>
    </source>
</evidence>
<accession>E0NU24</accession>
<keyword evidence="6 7" id="KW-0472">Membrane</keyword>
<dbReference type="eggNOG" id="COG1132">
    <property type="taxonomic scope" value="Bacteria"/>
</dbReference>
<dbReference type="Gene3D" id="1.20.1560.10">
    <property type="entry name" value="ABC transporter type 1, transmembrane domain"/>
    <property type="match status" value="1"/>
</dbReference>
<comment type="subcellular location">
    <subcellularLocation>
        <location evidence="1">Cell membrane</location>
        <topology evidence="1">Multi-pass membrane protein</topology>
    </subcellularLocation>
</comment>
<dbReference type="AlphaFoldDB" id="E0NU24"/>
<dbReference type="Pfam" id="PF00664">
    <property type="entry name" value="ABC_membrane"/>
    <property type="match status" value="1"/>
</dbReference>
<feature type="domain" description="ABC transmembrane type-1" evidence="9">
    <location>
        <begin position="31"/>
        <end position="313"/>
    </location>
</feature>
<reference evidence="10" key="1">
    <citation type="submission" date="2010-07" db="EMBL/GenBank/DDBJ databases">
        <authorList>
            <person name="Muzny D."/>
            <person name="Qin X."/>
            <person name="Deng J."/>
            <person name="Jiang H."/>
            <person name="Liu Y."/>
            <person name="Qu J."/>
            <person name="Song X.-Z."/>
            <person name="Zhang L."/>
            <person name="Thornton R."/>
            <person name="Coyle M."/>
            <person name="Francisco L."/>
            <person name="Jackson L."/>
            <person name="Javaid M."/>
            <person name="Korchina V."/>
            <person name="Kovar C."/>
            <person name="Mata R."/>
            <person name="Mathew T."/>
            <person name="Ngo R."/>
            <person name="Nguyen L."/>
            <person name="Nguyen N."/>
            <person name="Okwuonu G."/>
            <person name="Ongeri F."/>
            <person name="Pham C."/>
            <person name="Simmons D."/>
            <person name="Wilczek-Boney K."/>
            <person name="Hale W."/>
            <person name="Jakkamsetti A."/>
            <person name="Pham P."/>
            <person name="Ruth R."/>
            <person name="San Lucas F."/>
            <person name="Warren J."/>
            <person name="Zhang J."/>
            <person name="Zhao Z."/>
            <person name="Zhou C."/>
            <person name="Zhu D."/>
            <person name="Lee S."/>
            <person name="Bess C."/>
            <person name="Blankenburg K."/>
            <person name="Forbes L."/>
            <person name="Fu Q."/>
            <person name="Gubbala S."/>
            <person name="Hirani K."/>
            <person name="Jayaseelan J.C."/>
            <person name="Lara F."/>
            <person name="Munidasa M."/>
            <person name="Palculict T."/>
            <person name="Patil S."/>
            <person name="Pu L.-L."/>
            <person name="Saada N."/>
            <person name="Tang L."/>
            <person name="Weissenberger G."/>
            <person name="Zhu Y."/>
            <person name="Hemphill L."/>
            <person name="Shang Y."/>
            <person name="Youmans B."/>
            <person name="Ayvaz T."/>
            <person name="Ross M."/>
            <person name="Santibanez J."/>
            <person name="Aqrawi P."/>
            <person name="Gross S."/>
            <person name="Joshi V."/>
            <person name="Fowler G."/>
            <person name="Nazareth L."/>
            <person name="Reid J."/>
            <person name="Worley K."/>
            <person name="Petrosino J."/>
            <person name="Highlander S."/>
            <person name="Gibbs R."/>
        </authorList>
    </citation>
    <scope>NUCLEOTIDE SEQUENCE [LARGE SCALE GENOMIC DNA]</scope>
    <source>
        <strain evidence="10">DSM 16973</strain>
    </source>
</reference>
<dbReference type="RefSeq" id="WP_006949879.1">
    <property type="nucleotide sequence ID" value="NZ_BAJI01000035.1"/>
</dbReference>
<evidence type="ECO:0000256" key="6">
    <source>
        <dbReference type="ARBA" id="ARBA00023136"/>
    </source>
</evidence>
<dbReference type="InterPro" id="IPR017871">
    <property type="entry name" value="ABC_transporter-like_CS"/>
</dbReference>
<dbReference type="GO" id="GO:0034040">
    <property type="term" value="F:ATPase-coupled lipid transmembrane transporter activity"/>
    <property type="evidence" value="ECO:0007669"/>
    <property type="project" value="TreeGrafter"/>
</dbReference>
<dbReference type="PANTHER" id="PTHR24221:SF397">
    <property type="entry name" value="ABC TRANSPORTER, ATP-BINDING TRANSMEMBRANE PROTEIN"/>
    <property type="match status" value="1"/>
</dbReference>
<evidence type="ECO:0000256" key="7">
    <source>
        <dbReference type="SAM" id="Phobius"/>
    </source>
</evidence>
<dbReference type="SUPFAM" id="SSF52540">
    <property type="entry name" value="P-loop containing nucleoside triphosphate hydrolases"/>
    <property type="match status" value="1"/>
</dbReference>
<evidence type="ECO:0000256" key="4">
    <source>
        <dbReference type="ARBA" id="ARBA00022840"/>
    </source>
</evidence>
<evidence type="ECO:0000256" key="5">
    <source>
        <dbReference type="ARBA" id="ARBA00022989"/>
    </source>
</evidence>